<gene>
    <name evidence="1" type="ORF">Naga_100024g19</name>
</gene>
<name>W7TS98_9STRA</name>
<accession>W7TS98</accession>
<organism evidence="1 2">
    <name type="scientific">Nannochloropsis gaditana</name>
    <dbReference type="NCBI Taxonomy" id="72520"/>
    <lineage>
        <taxon>Eukaryota</taxon>
        <taxon>Sar</taxon>
        <taxon>Stramenopiles</taxon>
        <taxon>Ochrophyta</taxon>
        <taxon>Eustigmatophyceae</taxon>
        <taxon>Eustigmatales</taxon>
        <taxon>Monodopsidaceae</taxon>
        <taxon>Nannochloropsis</taxon>
    </lineage>
</organism>
<evidence type="ECO:0000313" key="2">
    <source>
        <dbReference type="Proteomes" id="UP000019335"/>
    </source>
</evidence>
<keyword evidence="2" id="KW-1185">Reference proteome</keyword>
<sequence length="162" mass="18100">MSRGHTLSFQTSSKINSCSRDVILSWAINASTMNSPSWLHVDDPTSCKVKTRRLLTNSSASRTDRRAEIVTGVSCSCIGKLVPIVAWTVPPDLLLLSLCDSRRGQELRGQLRGKFFDHNHSLFEAVLNVRKMKKKKMGKKNMGHVAFGIRSVTGDFRPGLWQ</sequence>
<proteinExistence type="predicted"/>
<evidence type="ECO:0000313" key="1">
    <source>
        <dbReference type="EMBL" id="EWM29057.1"/>
    </source>
</evidence>
<dbReference type="Proteomes" id="UP000019335">
    <property type="component" value="Chromosome 3"/>
</dbReference>
<protein>
    <submittedName>
        <fullName evidence="1">Uncharacterized protein</fullName>
    </submittedName>
</protein>
<reference evidence="1 2" key="1">
    <citation type="journal article" date="2014" name="Mol. Plant">
        <title>Chromosome Scale Genome Assembly and Transcriptome Profiling of Nannochloropsis gaditana in Nitrogen Depletion.</title>
        <authorList>
            <person name="Corteggiani Carpinelli E."/>
            <person name="Telatin A."/>
            <person name="Vitulo N."/>
            <person name="Forcato C."/>
            <person name="D'Angelo M."/>
            <person name="Schiavon R."/>
            <person name="Vezzi A."/>
            <person name="Giacometti G.M."/>
            <person name="Morosinotto T."/>
            <person name="Valle G."/>
        </authorList>
    </citation>
    <scope>NUCLEOTIDE SEQUENCE [LARGE SCALE GENOMIC DNA]</scope>
    <source>
        <strain evidence="1 2">B-31</strain>
    </source>
</reference>
<dbReference type="AlphaFoldDB" id="W7TS98"/>
<comment type="caution">
    <text evidence="1">The sequence shown here is derived from an EMBL/GenBank/DDBJ whole genome shotgun (WGS) entry which is preliminary data.</text>
</comment>
<dbReference type="EMBL" id="AZIL01000178">
    <property type="protein sequence ID" value="EWM29057.1"/>
    <property type="molecule type" value="Genomic_DNA"/>
</dbReference>